<keyword evidence="2" id="KW-1185">Reference proteome</keyword>
<reference evidence="1" key="1">
    <citation type="journal article" date="2014" name="Int. J. Syst. Evol. Microbiol.">
        <title>Complete genome sequence of Corynebacterium casei LMG S-19264T (=DSM 44701T), isolated from a smear-ripened cheese.</title>
        <authorList>
            <consortium name="US DOE Joint Genome Institute (JGI-PGF)"/>
            <person name="Walter F."/>
            <person name="Albersmeier A."/>
            <person name="Kalinowski J."/>
            <person name="Ruckert C."/>
        </authorList>
    </citation>
    <scope>NUCLEOTIDE SEQUENCE</scope>
    <source>
        <strain evidence="1">JCM 3091</strain>
    </source>
</reference>
<gene>
    <name evidence="1" type="ORF">GCM10010124_29010</name>
</gene>
<reference evidence="1" key="2">
    <citation type="submission" date="2020-09" db="EMBL/GenBank/DDBJ databases">
        <authorList>
            <person name="Sun Q."/>
            <person name="Ohkuma M."/>
        </authorList>
    </citation>
    <scope>NUCLEOTIDE SEQUENCE</scope>
    <source>
        <strain evidence="1">JCM 3091</strain>
    </source>
</reference>
<evidence type="ECO:0008006" key="3">
    <source>
        <dbReference type="Google" id="ProtNLM"/>
    </source>
</evidence>
<dbReference type="Proteomes" id="UP000662200">
    <property type="component" value="Unassembled WGS sequence"/>
</dbReference>
<organism evidence="1 2">
    <name type="scientific">Pilimelia terevasa</name>
    <dbReference type="NCBI Taxonomy" id="53372"/>
    <lineage>
        <taxon>Bacteria</taxon>
        <taxon>Bacillati</taxon>
        <taxon>Actinomycetota</taxon>
        <taxon>Actinomycetes</taxon>
        <taxon>Micromonosporales</taxon>
        <taxon>Micromonosporaceae</taxon>
        <taxon>Pilimelia</taxon>
    </lineage>
</organism>
<evidence type="ECO:0000313" key="2">
    <source>
        <dbReference type="Proteomes" id="UP000662200"/>
    </source>
</evidence>
<evidence type="ECO:0000313" key="1">
    <source>
        <dbReference type="EMBL" id="GGK34557.1"/>
    </source>
</evidence>
<dbReference type="InterPro" id="IPR029063">
    <property type="entry name" value="SAM-dependent_MTases_sf"/>
</dbReference>
<dbReference type="AlphaFoldDB" id="A0A8J3BS61"/>
<accession>A0A8J3BS61</accession>
<name>A0A8J3BS61_9ACTN</name>
<dbReference type="CDD" id="cd02440">
    <property type="entry name" value="AdoMet_MTases"/>
    <property type="match status" value="1"/>
</dbReference>
<sequence>MSAADYAALRAAHDGAVLDVGTGDGKHAQHLARQHPDRLVVGLDAARDNMRAVSAKAAARRSGLPNLIYVWAAAESLPPALHDITDVHVLMPWGSLLRGVVGADPQILGGLRAVCAPGAGLYVALNLHAWRPPVPEVGGHPEPTPESALATMAAPYAAAGWTLADAAYLDTAGVAALATSWTRRLSASRARFDVLAVTGARAD</sequence>
<dbReference type="EMBL" id="BMQC01000009">
    <property type="protein sequence ID" value="GGK34557.1"/>
    <property type="molecule type" value="Genomic_DNA"/>
</dbReference>
<dbReference type="SUPFAM" id="SSF53335">
    <property type="entry name" value="S-adenosyl-L-methionine-dependent methyltransferases"/>
    <property type="match status" value="1"/>
</dbReference>
<comment type="caution">
    <text evidence="1">The sequence shown here is derived from an EMBL/GenBank/DDBJ whole genome shotgun (WGS) entry which is preliminary data.</text>
</comment>
<protein>
    <recommendedName>
        <fullName evidence="3">Methyltransferase domain-containing protein</fullName>
    </recommendedName>
</protein>
<dbReference type="Pfam" id="PF24675">
    <property type="entry name" value="NpmA"/>
    <property type="match status" value="1"/>
</dbReference>
<dbReference type="Gene3D" id="3.40.50.150">
    <property type="entry name" value="Vaccinia Virus protein VP39"/>
    <property type="match status" value="1"/>
</dbReference>
<dbReference type="InterPro" id="IPR056262">
    <property type="entry name" value="NpmA"/>
</dbReference>
<proteinExistence type="predicted"/>